<dbReference type="PANTHER" id="PTHR48482:SF3">
    <property type="entry name" value="INTERLEUKIN-19"/>
    <property type="match status" value="1"/>
</dbReference>
<keyword evidence="6" id="KW-1015">Disulfide bond</keyword>
<name>A0A3Q1JK10_ANATE</name>
<protein>
    <recommendedName>
        <fullName evidence="7">Interleukin family protein</fullName>
    </recommendedName>
</protein>
<dbReference type="GeneTree" id="ENSGT00950000183124"/>
<dbReference type="Pfam" id="PF00726">
    <property type="entry name" value="IL10"/>
    <property type="match status" value="1"/>
</dbReference>
<dbReference type="PANTHER" id="PTHR48482">
    <property type="entry name" value="INTERLEUKIN-19-RELATED"/>
    <property type="match status" value="1"/>
</dbReference>
<reference evidence="8" key="2">
    <citation type="submission" date="2025-08" db="UniProtKB">
        <authorList>
            <consortium name="Ensembl"/>
        </authorList>
    </citation>
    <scope>IDENTIFICATION</scope>
</reference>
<feature type="disulfide bond" evidence="6">
    <location>
        <begin position="79"/>
        <end position="128"/>
    </location>
</feature>
<dbReference type="PROSITE" id="PS00520">
    <property type="entry name" value="INTERLEUKIN_10"/>
    <property type="match status" value="1"/>
</dbReference>
<feature type="chain" id="PRO_5031594406" description="Interleukin family protein" evidence="7">
    <location>
        <begin position="25"/>
        <end position="175"/>
    </location>
</feature>
<keyword evidence="4 7" id="KW-0964">Secreted</keyword>
<comment type="subcellular location">
    <subcellularLocation>
        <location evidence="1 7">Secreted</location>
    </subcellularLocation>
</comment>
<dbReference type="InParanoid" id="A0A3Q1JK10"/>
<evidence type="ECO:0000256" key="6">
    <source>
        <dbReference type="PIRSR" id="PIRSR620443-51"/>
    </source>
</evidence>
<dbReference type="RefSeq" id="XP_026205168.1">
    <property type="nucleotide sequence ID" value="XM_026349383.1"/>
</dbReference>
<dbReference type="PROSITE" id="PS51257">
    <property type="entry name" value="PROKAR_LIPOPROTEIN"/>
    <property type="match status" value="1"/>
</dbReference>
<evidence type="ECO:0000313" key="8">
    <source>
        <dbReference type="Ensembl" id="ENSATEP00000035457.1"/>
    </source>
</evidence>
<keyword evidence="3 7" id="KW-0202">Cytokine</keyword>
<accession>A0A3Q1JK10</accession>
<dbReference type="Gene3D" id="1.20.1250.10">
    <property type="match status" value="1"/>
</dbReference>
<evidence type="ECO:0000256" key="7">
    <source>
        <dbReference type="RuleBase" id="RU368043"/>
    </source>
</evidence>
<dbReference type="OrthoDB" id="9938154at2759"/>
<sequence length="175" mass="20026">MKMLLGYYLCLLVLLSCLNEPAESRTLHLDSCSVHVHTYELRKYYSDLRSDVIAGDTEIGVKLLDRSLMKDVQQGQTCCFLRLLLRFYVERVFSNYASDQPQQQRCSSALANAFVGIRRDIHKCHCHCGEETQRTIDSLHAEFIKLQINQAAQKAMGELDTVLEWLEGLGQKTHS</sequence>
<dbReference type="InterPro" id="IPR020423">
    <property type="entry name" value="IL-10_CS"/>
</dbReference>
<evidence type="ECO:0000256" key="2">
    <source>
        <dbReference type="ARBA" id="ARBA00008813"/>
    </source>
</evidence>
<dbReference type="GO" id="GO:0005615">
    <property type="term" value="C:extracellular space"/>
    <property type="evidence" value="ECO:0007669"/>
    <property type="project" value="UniProtKB-UniRule"/>
</dbReference>
<dbReference type="OMA" id="RLCHARM"/>
<feature type="disulfide bond" evidence="6">
    <location>
        <begin position="78"/>
        <end position="126"/>
    </location>
</feature>
<dbReference type="CTD" id="100004224"/>
<dbReference type="InterPro" id="IPR020443">
    <property type="entry name" value="IL-10/19/20/24/26"/>
</dbReference>
<dbReference type="SUPFAM" id="SSF47266">
    <property type="entry name" value="4-helical cytokines"/>
    <property type="match status" value="1"/>
</dbReference>
<dbReference type="AlphaFoldDB" id="A0A3Q1JK10"/>
<reference evidence="8" key="1">
    <citation type="submission" date="2021-04" db="EMBL/GenBank/DDBJ databases">
        <authorList>
            <consortium name="Wellcome Sanger Institute Data Sharing"/>
        </authorList>
    </citation>
    <scope>NUCLEOTIDE SEQUENCE [LARGE SCALE GENOMIC DNA]</scope>
</reference>
<evidence type="ECO:0000256" key="1">
    <source>
        <dbReference type="ARBA" id="ARBA00004613"/>
    </source>
</evidence>
<dbReference type="GeneID" id="113154939"/>
<evidence type="ECO:0000256" key="4">
    <source>
        <dbReference type="ARBA" id="ARBA00022525"/>
    </source>
</evidence>
<dbReference type="Proteomes" id="UP000265040">
    <property type="component" value="Chromosome 5"/>
</dbReference>
<dbReference type="InterPro" id="IPR009079">
    <property type="entry name" value="4_helix_cytokine-like_core"/>
</dbReference>
<proteinExistence type="inferred from homology"/>
<dbReference type="GO" id="GO:0005125">
    <property type="term" value="F:cytokine activity"/>
    <property type="evidence" value="ECO:0007669"/>
    <property type="project" value="UniProtKB-UniRule"/>
</dbReference>
<feature type="disulfide bond" evidence="6">
    <location>
        <begin position="32"/>
        <end position="124"/>
    </location>
</feature>
<evidence type="ECO:0000313" key="9">
    <source>
        <dbReference type="Proteomes" id="UP000265040"/>
    </source>
</evidence>
<reference evidence="8" key="3">
    <citation type="submission" date="2025-09" db="UniProtKB">
        <authorList>
            <consortium name="Ensembl"/>
        </authorList>
    </citation>
    <scope>IDENTIFICATION</scope>
</reference>
<keyword evidence="5 7" id="KW-0732">Signal</keyword>
<feature type="signal peptide" evidence="7">
    <location>
        <begin position="1"/>
        <end position="24"/>
    </location>
</feature>
<dbReference type="STRING" id="64144.ENSATEP00000035457"/>
<comment type="similarity">
    <text evidence="2 7">Belongs to the IL-10 family.</text>
</comment>
<comment type="function">
    <text evidence="7">Immune regulatory cytokine.</text>
</comment>
<dbReference type="SMART" id="SM00188">
    <property type="entry name" value="IL10"/>
    <property type="match status" value="1"/>
</dbReference>
<organism evidence="8 9">
    <name type="scientific">Anabas testudineus</name>
    <name type="common">Climbing perch</name>
    <name type="synonym">Anthias testudineus</name>
    <dbReference type="NCBI Taxonomy" id="64144"/>
    <lineage>
        <taxon>Eukaryota</taxon>
        <taxon>Metazoa</taxon>
        <taxon>Chordata</taxon>
        <taxon>Craniata</taxon>
        <taxon>Vertebrata</taxon>
        <taxon>Euteleostomi</taxon>
        <taxon>Actinopterygii</taxon>
        <taxon>Neopterygii</taxon>
        <taxon>Teleostei</taxon>
        <taxon>Neoteleostei</taxon>
        <taxon>Acanthomorphata</taxon>
        <taxon>Anabantaria</taxon>
        <taxon>Anabantiformes</taxon>
        <taxon>Anabantoidei</taxon>
        <taxon>Anabantidae</taxon>
        <taxon>Anabas</taxon>
    </lineage>
</organism>
<keyword evidence="9" id="KW-1185">Reference proteome</keyword>
<dbReference type="Ensembl" id="ENSATET00000035967.3">
    <property type="protein sequence ID" value="ENSATEP00000035457.1"/>
    <property type="gene ID" value="ENSATEG00000024362.3"/>
</dbReference>
<evidence type="ECO:0000256" key="3">
    <source>
        <dbReference type="ARBA" id="ARBA00022514"/>
    </source>
</evidence>
<evidence type="ECO:0000256" key="5">
    <source>
        <dbReference type="ARBA" id="ARBA00022729"/>
    </source>
</evidence>